<dbReference type="Proteomes" id="UP000594688">
    <property type="component" value="Chromosome"/>
</dbReference>
<dbReference type="PANTHER" id="PTHR30483:SF6">
    <property type="entry name" value="PERIPLASMIC BINDING PROTEIN OF ABC TRANSPORTER FOR NATURAL AMINO ACIDS"/>
    <property type="match status" value="1"/>
</dbReference>
<keyword evidence="2 4" id="KW-0732">Signal</keyword>
<sequence>MNKPFKKLKPVILSRPSLFLVICLLLSGSVNADENTSTTASPSTGSAVKSANDSLSESNFETGKVKTDIIPGLPPLRKLKKESSHFSTVKSGENSIAVKKPVLKELSNPGDLFLQAENYYHSGDLSDAQLNYNDFLKFHPNDPRIPQAIYRLGTIDFARQSYVSSLRLMDFLVFNHSSSSFAKRGLSVKGKCLFELKRFNEAEAVFDRVLKDNPDGALRWEALVFLGKINAKKADYKESLERLLEIEGKELDEDLKEEAHQQIEALIKEGLDKGQLVELSRQYLRQYPGDLALLRLMDYYRAERDSGSYQIVLEDFISRFPTHPKIEFFRRVQKRQKKDSRRVIRIGAVLPLSGERALVGQKVLQGIQLAFNQLSLVEKEKMELVVRDSGIGRDVNKMIEELAEDPNVVGIIGPILSGEVRESAKTLEQYQLAAFTPTASSPGLTELSPNIFRNALTRGIQARFLAEHAINDMGLYRFVILYPDENFGHQLRDEFTEHVKALGGTIVESLSYDRSQSDFKEQILKIGGVPDDKLKKIIMRHLKNGTRPKDLNDKGVFSRPVVEGGVFDEDEIEGLKVSMELNYDAIFIPGLYDKVGLIAPQLVFYNIEQVQLLGTNGWNSRELVDQARKYLGSALFVDGYFSNSRLPHVQKFKKEFFTTFGEEPPALSAQAYDSARIFIKLIRENAQNRIEILKRLPKIKDFPGVAGTTTILPSGESEKKLSRLRVRGHRIEEVE</sequence>
<comment type="similarity">
    <text evidence="1">Belongs to the leucine-binding protein family.</text>
</comment>
<evidence type="ECO:0000256" key="4">
    <source>
        <dbReference type="SAM" id="SignalP"/>
    </source>
</evidence>
<proteinExistence type="inferred from homology"/>
<feature type="signal peptide" evidence="4">
    <location>
        <begin position="1"/>
        <end position="32"/>
    </location>
</feature>
<dbReference type="CDD" id="cd06339">
    <property type="entry name" value="PBP1_YraM_LppC_lipoprotein-like"/>
    <property type="match status" value="1"/>
</dbReference>
<organism evidence="6 7">
    <name type="scientific">Candidatus Nitronauta litoralis</name>
    <dbReference type="NCBI Taxonomy" id="2705533"/>
    <lineage>
        <taxon>Bacteria</taxon>
        <taxon>Pseudomonadati</taxon>
        <taxon>Nitrospinota/Tectimicrobiota group</taxon>
        <taxon>Nitrospinota</taxon>
        <taxon>Nitrospinia</taxon>
        <taxon>Nitrospinales</taxon>
        <taxon>Nitrospinaceae</taxon>
        <taxon>Candidatus Nitronauta</taxon>
    </lineage>
</organism>
<gene>
    <name evidence="6" type="ORF">G3M70_15000</name>
</gene>
<dbReference type="InterPro" id="IPR011990">
    <property type="entry name" value="TPR-like_helical_dom_sf"/>
</dbReference>
<reference evidence="6 7" key="1">
    <citation type="submission" date="2020-02" db="EMBL/GenBank/DDBJ databases">
        <title>Genomic and physiological characterization of two novel Nitrospinaceae genera.</title>
        <authorList>
            <person name="Mueller A.J."/>
            <person name="Jung M.-Y."/>
            <person name="Strachan C.R."/>
            <person name="Herbold C.W."/>
            <person name="Kirkegaard R.H."/>
            <person name="Daims H."/>
        </authorList>
    </citation>
    <scope>NUCLEOTIDE SEQUENCE [LARGE SCALE GENOMIC DNA]</scope>
    <source>
        <strain evidence="6">EB</strain>
    </source>
</reference>
<dbReference type="Gene3D" id="1.25.40.10">
    <property type="entry name" value="Tetratricopeptide repeat domain"/>
    <property type="match status" value="2"/>
</dbReference>
<dbReference type="InterPro" id="IPR028081">
    <property type="entry name" value="Leu-bd"/>
</dbReference>
<evidence type="ECO:0000256" key="3">
    <source>
        <dbReference type="SAM" id="MobiDB-lite"/>
    </source>
</evidence>
<dbReference type="PANTHER" id="PTHR30483">
    <property type="entry name" value="LEUCINE-SPECIFIC-BINDING PROTEIN"/>
    <property type="match status" value="1"/>
</dbReference>
<evidence type="ECO:0000256" key="1">
    <source>
        <dbReference type="ARBA" id="ARBA00010062"/>
    </source>
</evidence>
<dbReference type="InterPro" id="IPR028082">
    <property type="entry name" value="Peripla_BP_I"/>
</dbReference>
<name>A0A7T0BYD0_9BACT</name>
<dbReference type="SUPFAM" id="SSF48452">
    <property type="entry name" value="TPR-like"/>
    <property type="match status" value="1"/>
</dbReference>
<dbReference type="KEGG" id="nli:G3M70_15000"/>
<dbReference type="Gene3D" id="3.40.50.2300">
    <property type="match status" value="4"/>
</dbReference>
<feature type="compositionally biased region" description="Low complexity" evidence="3">
    <location>
        <begin position="36"/>
        <end position="47"/>
    </location>
</feature>
<accession>A0A7T0BYD0</accession>
<feature type="chain" id="PRO_5032853087" evidence="4">
    <location>
        <begin position="33"/>
        <end position="735"/>
    </location>
</feature>
<dbReference type="InterPro" id="IPR051010">
    <property type="entry name" value="BCAA_transport"/>
</dbReference>
<evidence type="ECO:0000256" key="2">
    <source>
        <dbReference type="ARBA" id="ARBA00022729"/>
    </source>
</evidence>
<dbReference type="EMBL" id="CP048685">
    <property type="protein sequence ID" value="QPJ63111.1"/>
    <property type="molecule type" value="Genomic_DNA"/>
</dbReference>
<dbReference type="AlphaFoldDB" id="A0A7T0BYD0"/>
<dbReference type="Pfam" id="PF13458">
    <property type="entry name" value="Peripla_BP_6"/>
    <property type="match status" value="1"/>
</dbReference>
<protein>
    <submittedName>
        <fullName evidence="6">ABC transporter substrate-binding protein</fullName>
    </submittedName>
</protein>
<feature type="region of interest" description="Disordered" evidence="3">
    <location>
        <begin position="33"/>
        <end position="52"/>
    </location>
</feature>
<dbReference type="SUPFAM" id="SSF53822">
    <property type="entry name" value="Periplasmic binding protein-like I"/>
    <property type="match status" value="1"/>
</dbReference>
<feature type="domain" description="Leucine-binding protein" evidence="5">
    <location>
        <begin position="344"/>
        <end position="526"/>
    </location>
</feature>
<evidence type="ECO:0000259" key="5">
    <source>
        <dbReference type="Pfam" id="PF13458"/>
    </source>
</evidence>
<evidence type="ECO:0000313" key="7">
    <source>
        <dbReference type="Proteomes" id="UP000594688"/>
    </source>
</evidence>
<evidence type="ECO:0000313" key="6">
    <source>
        <dbReference type="EMBL" id="QPJ63111.1"/>
    </source>
</evidence>